<keyword evidence="1" id="KW-0472">Membrane</keyword>
<reference evidence="3" key="1">
    <citation type="submission" date="2018-06" db="EMBL/GenBank/DDBJ databases">
        <authorList>
            <person name="Zhirakovskaya E."/>
        </authorList>
    </citation>
    <scope>NUCLEOTIDE SEQUENCE</scope>
</reference>
<dbReference type="PANTHER" id="PTHR12302:SF26">
    <property type="entry name" value="BLR1266 PROTEIN"/>
    <property type="match status" value="1"/>
</dbReference>
<protein>
    <recommendedName>
        <fullName evidence="2">TNase-like domain-containing protein</fullName>
    </recommendedName>
</protein>
<proteinExistence type="predicted"/>
<keyword evidence="1" id="KW-1133">Transmembrane helix</keyword>
<dbReference type="EMBL" id="UOFW01000117">
    <property type="protein sequence ID" value="VAX04966.1"/>
    <property type="molecule type" value="Genomic_DNA"/>
</dbReference>
<keyword evidence="1" id="KW-0812">Transmembrane</keyword>
<evidence type="ECO:0000313" key="3">
    <source>
        <dbReference type="EMBL" id="VAX04966.1"/>
    </source>
</evidence>
<dbReference type="InterPro" id="IPR035437">
    <property type="entry name" value="SNase_OB-fold_sf"/>
</dbReference>
<dbReference type="PANTHER" id="PTHR12302">
    <property type="entry name" value="EBNA2 BINDING PROTEIN P100"/>
    <property type="match status" value="1"/>
</dbReference>
<dbReference type="SMART" id="SM00318">
    <property type="entry name" value="SNc"/>
    <property type="match status" value="1"/>
</dbReference>
<name>A0A3B1AGI2_9ZZZZ</name>
<accession>A0A3B1AGI2</accession>
<dbReference type="AlphaFoldDB" id="A0A3B1AGI2"/>
<gene>
    <name evidence="3" type="ORF">MNBD_ALPHA03-1094</name>
</gene>
<dbReference type="InterPro" id="IPR016071">
    <property type="entry name" value="Staphylococal_nuclease_OB-fold"/>
</dbReference>
<evidence type="ECO:0000259" key="2">
    <source>
        <dbReference type="PROSITE" id="PS50830"/>
    </source>
</evidence>
<feature type="domain" description="TNase-like" evidence="2">
    <location>
        <begin position="64"/>
        <end position="179"/>
    </location>
</feature>
<sequence length="190" mass="21147">MKNILKSRKNKRWVKDGAITVMVSIAAGLSLILFPQFSPTSKVKKPAISNIGDSSQNIIGKAVVLDGDTLKIDGTSIRLHGIDAPETRQNCWKNDKEYPCGRASTTFLKRLINGQAVTCEIIDTDVYGRKVGKCSLAGNIDINAQMVLSGHAIAYLYFSYDYADQQAEAKIQKRGIWAGRFMEPYQFRRL</sequence>
<dbReference type="Pfam" id="PF00565">
    <property type="entry name" value="SNase"/>
    <property type="match status" value="1"/>
</dbReference>
<dbReference type="PROSITE" id="PS50830">
    <property type="entry name" value="TNASE_3"/>
    <property type="match status" value="1"/>
</dbReference>
<dbReference type="Gene3D" id="2.40.50.90">
    <property type="match status" value="1"/>
</dbReference>
<evidence type="ECO:0000256" key="1">
    <source>
        <dbReference type="SAM" id="Phobius"/>
    </source>
</evidence>
<dbReference type="SUPFAM" id="SSF50199">
    <property type="entry name" value="Staphylococcal nuclease"/>
    <property type="match status" value="1"/>
</dbReference>
<feature type="transmembrane region" description="Helical" evidence="1">
    <location>
        <begin position="12"/>
        <end position="34"/>
    </location>
</feature>
<organism evidence="3">
    <name type="scientific">hydrothermal vent metagenome</name>
    <dbReference type="NCBI Taxonomy" id="652676"/>
    <lineage>
        <taxon>unclassified sequences</taxon>
        <taxon>metagenomes</taxon>
        <taxon>ecological metagenomes</taxon>
    </lineage>
</organism>